<dbReference type="Pfam" id="PF04695">
    <property type="entry name" value="Pex14_N"/>
    <property type="match status" value="1"/>
</dbReference>
<dbReference type="InterPro" id="IPR025655">
    <property type="entry name" value="PEX14"/>
</dbReference>
<evidence type="ECO:0000256" key="6">
    <source>
        <dbReference type="ARBA" id="ARBA00046271"/>
    </source>
</evidence>
<sequence>MGDSPSDKKPGIPAWQRAQPPSSPDEPASSAPEPASPPHTPSSDSASEPAEEPQSEPQPSSLDANESPKDDGLLLQQARKFLQDPSIRDAPDDRKRSFLRSKGVKDDDIPLLLAEAKMQETPPSAVAPQKSSTTQQASSSPSAPSRTAPREIPPIVTYPEFLTQPTSPPPLITVSRVLSAIYAAAGLGAVAYGLSNYLVRPMAEELTGARAEFAVHTKSHMEKMNEKLEGMVSTVPKLGSNGKPILSEQEKEALSDEDSDDDPTELYHRDYGTQTSPNLSRRASIASSTSESDESPATPVEAQSAHLDKLTAELRSLTFMTRGNSTQDEAVQTQLGDLKNYLNEMAYSSPYFGSDIYGTRYGSSWKKPGEDDAIEAFKADIRSVKGVFLSSRNFPSAQRVGR</sequence>
<dbReference type="PANTHER" id="PTHR23058:SF5">
    <property type="entry name" value="PEROXISOMAL MEMBRANE PROTEIN PEX14"/>
    <property type="match status" value="1"/>
</dbReference>
<comment type="similarity">
    <text evidence="1 7">Belongs to the peroxin-14 family.</text>
</comment>
<evidence type="ECO:0000256" key="1">
    <source>
        <dbReference type="ARBA" id="ARBA00005443"/>
    </source>
</evidence>
<dbReference type="GO" id="GO:0016560">
    <property type="term" value="P:protein import into peroxisome matrix, docking"/>
    <property type="evidence" value="ECO:0007669"/>
    <property type="project" value="UniProtKB-UniRule"/>
</dbReference>
<keyword evidence="2" id="KW-0811">Translocation</keyword>
<evidence type="ECO:0000256" key="2">
    <source>
        <dbReference type="ARBA" id="ARBA00023010"/>
    </source>
</evidence>
<evidence type="ECO:0000259" key="9">
    <source>
        <dbReference type="Pfam" id="PF04695"/>
    </source>
</evidence>
<dbReference type="PANTHER" id="PTHR23058">
    <property type="entry name" value="PEROXISOMAL MEMBRANE PROTEIN PEX14"/>
    <property type="match status" value="1"/>
</dbReference>
<feature type="compositionally biased region" description="Acidic residues" evidence="8">
    <location>
        <begin position="255"/>
        <end position="264"/>
    </location>
</feature>
<keyword evidence="11" id="KW-1185">Reference proteome</keyword>
<feature type="region of interest" description="Disordered" evidence="8">
    <location>
        <begin position="1"/>
        <end position="152"/>
    </location>
</feature>
<keyword evidence="3 7" id="KW-0576">Peroxisome</keyword>
<keyword evidence="7" id="KW-0472">Membrane</keyword>
<evidence type="ECO:0000313" key="10">
    <source>
        <dbReference type="EMBL" id="KAF4303881.1"/>
    </source>
</evidence>
<organism evidence="10 11">
    <name type="scientific">Botryosphaeria dothidea</name>
    <dbReference type="NCBI Taxonomy" id="55169"/>
    <lineage>
        <taxon>Eukaryota</taxon>
        <taxon>Fungi</taxon>
        <taxon>Dikarya</taxon>
        <taxon>Ascomycota</taxon>
        <taxon>Pezizomycotina</taxon>
        <taxon>Dothideomycetes</taxon>
        <taxon>Dothideomycetes incertae sedis</taxon>
        <taxon>Botryosphaeriales</taxon>
        <taxon>Botryosphaeriaceae</taxon>
        <taxon>Botryosphaeria</taxon>
    </lineage>
</organism>
<dbReference type="InterPro" id="IPR036388">
    <property type="entry name" value="WH-like_DNA-bd_sf"/>
</dbReference>
<reference evidence="10" key="1">
    <citation type="submission" date="2020-04" db="EMBL/GenBank/DDBJ databases">
        <title>Genome Assembly and Annotation of Botryosphaeria dothidea sdau 11-99, a Latent Pathogen of Apple Fruit Ring Rot in China.</title>
        <authorList>
            <person name="Yu C."/>
            <person name="Diao Y."/>
            <person name="Lu Q."/>
            <person name="Zhao J."/>
            <person name="Cui S."/>
            <person name="Peng C."/>
            <person name="He B."/>
            <person name="Liu H."/>
        </authorList>
    </citation>
    <scope>NUCLEOTIDE SEQUENCE [LARGE SCALE GENOMIC DNA]</scope>
    <source>
        <strain evidence="10">Sdau11-99</strain>
    </source>
</reference>
<evidence type="ECO:0000256" key="4">
    <source>
        <dbReference type="ARBA" id="ARBA00029502"/>
    </source>
</evidence>
<evidence type="ECO:0000256" key="3">
    <source>
        <dbReference type="ARBA" id="ARBA00023140"/>
    </source>
</evidence>
<evidence type="ECO:0000256" key="8">
    <source>
        <dbReference type="SAM" id="MobiDB-lite"/>
    </source>
</evidence>
<dbReference type="GO" id="GO:1990429">
    <property type="term" value="C:peroxisomal importomer complex"/>
    <property type="evidence" value="ECO:0007669"/>
    <property type="project" value="TreeGrafter"/>
</dbReference>
<dbReference type="Proteomes" id="UP000572817">
    <property type="component" value="Unassembled WGS sequence"/>
</dbReference>
<keyword evidence="7" id="KW-0653">Protein transport</keyword>
<comment type="caution">
    <text evidence="10">The sequence shown here is derived from an EMBL/GenBank/DDBJ whole genome shotgun (WGS) entry which is preliminary data.</text>
</comment>
<dbReference type="GO" id="GO:0005102">
    <property type="term" value="F:signaling receptor binding"/>
    <property type="evidence" value="ECO:0007669"/>
    <property type="project" value="TreeGrafter"/>
</dbReference>
<protein>
    <recommendedName>
        <fullName evidence="4 7">Peroxisomal membrane protein PEX14</fullName>
    </recommendedName>
    <alternativeName>
        <fullName evidence="5 7">Peroxin-14</fullName>
    </alternativeName>
</protein>
<feature type="compositionally biased region" description="Low complexity" evidence="8">
    <location>
        <begin position="131"/>
        <end position="147"/>
    </location>
</feature>
<proteinExistence type="inferred from homology"/>
<comment type="function">
    <text evidence="7">Component of the PEX13-PEX14 docking complex, a translocon channel that specifically mediates the import of peroxisomal cargo proteins bound to PEX5 receptor. The PEX13-PEX14 docking complex forms a large import pore which can be opened to a diameter of about 9 nm. Mechanistically, PEX5 receptor along with cargo proteins associates with the PEX14 subunit of the PEX13-PEX14 docking complex in the cytosol, leading to the insertion of the receptor into the organelle membrane with the concomitant translocation of the cargo into the peroxisome matrix.</text>
</comment>
<feature type="domain" description="Peroxisome membrane anchor protein Pex14p N-terminal" evidence="9">
    <location>
        <begin position="74"/>
        <end position="115"/>
    </location>
</feature>
<comment type="subcellular location">
    <subcellularLocation>
        <location evidence="6 7">Peroxisome membrane</location>
    </subcellularLocation>
</comment>
<dbReference type="OrthoDB" id="441517at2759"/>
<evidence type="ECO:0000313" key="11">
    <source>
        <dbReference type="Proteomes" id="UP000572817"/>
    </source>
</evidence>
<keyword evidence="7" id="KW-0813">Transport</keyword>
<dbReference type="GO" id="GO:0005778">
    <property type="term" value="C:peroxisomal membrane"/>
    <property type="evidence" value="ECO:0007669"/>
    <property type="project" value="UniProtKB-SubCell"/>
</dbReference>
<feature type="compositionally biased region" description="Basic and acidic residues" evidence="8">
    <location>
        <begin position="1"/>
        <end position="10"/>
    </location>
</feature>
<accession>A0A8H4N2R8</accession>
<dbReference type="AlphaFoldDB" id="A0A8H4N2R8"/>
<evidence type="ECO:0000256" key="5">
    <source>
        <dbReference type="ARBA" id="ARBA00029691"/>
    </source>
</evidence>
<dbReference type="EMBL" id="WWBZ02000051">
    <property type="protein sequence ID" value="KAF4303881.1"/>
    <property type="molecule type" value="Genomic_DNA"/>
</dbReference>
<name>A0A8H4N2R8_9PEZI</name>
<feature type="compositionally biased region" description="Low complexity" evidence="8">
    <location>
        <begin position="280"/>
        <end position="299"/>
    </location>
</feature>
<gene>
    <name evidence="10" type="ORF">GTA08_BOTSDO07662</name>
</gene>
<feature type="compositionally biased region" description="Basic and acidic residues" evidence="8">
    <location>
        <begin position="86"/>
        <end position="96"/>
    </location>
</feature>
<dbReference type="Gene3D" id="1.10.10.10">
    <property type="entry name" value="Winged helix-like DNA-binding domain superfamily/Winged helix DNA-binding domain"/>
    <property type="match status" value="1"/>
</dbReference>
<feature type="region of interest" description="Disordered" evidence="8">
    <location>
        <begin position="249"/>
        <end position="303"/>
    </location>
</feature>
<evidence type="ECO:0000256" key="7">
    <source>
        <dbReference type="RuleBase" id="RU367032"/>
    </source>
</evidence>
<dbReference type="InterPro" id="IPR006785">
    <property type="entry name" value="Pex14_N"/>
</dbReference>